<organism evidence="1 2">
    <name type="scientific">Candidatus Limenecus avicola</name>
    <dbReference type="NCBI Taxonomy" id="2840847"/>
    <lineage>
        <taxon>Bacteria</taxon>
        <taxon>Bacillati</taxon>
        <taxon>Bacillota</taxon>
        <taxon>Clostridia</taxon>
        <taxon>Eubacteriales</taxon>
        <taxon>Clostridiaceae</taxon>
        <taxon>Clostridiaceae incertae sedis</taxon>
        <taxon>Candidatus Limenecus</taxon>
    </lineage>
</organism>
<reference evidence="1" key="1">
    <citation type="submission" date="2020-10" db="EMBL/GenBank/DDBJ databases">
        <authorList>
            <person name="Gilroy R."/>
        </authorList>
    </citation>
    <scope>NUCLEOTIDE SEQUENCE</scope>
    <source>
        <strain evidence="1">CHK154-7741</strain>
    </source>
</reference>
<gene>
    <name evidence="1" type="ORF">IAD26_01360</name>
</gene>
<comment type="caution">
    <text evidence="1">The sequence shown here is derived from an EMBL/GenBank/DDBJ whole genome shotgun (WGS) entry which is preliminary data.</text>
</comment>
<dbReference type="EMBL" id="DVOD01000013">
    <property type="protein sequence ID" value="HIU91762.1"/>
    <property type="molecule type" value="Genomic_DNA"/>
</dbReference>
<sequence length="285" mass="32982">MQTTFSTTYKPSFKAGLTSKIINEVKSTNVANIETNLLEKGIIAGFQDDKISAFCVSKLVEIIQIINKKFKTNFELPKAVFVDDFEKLNIENKKLFAFTNFLPAKIKQGCGEVFSEQTIFLNNRNFKSHDIETNLKNLNALADRNYSSKFYSGDLFFHNYIHEFSHCAHEGAMRKKMTAEEFVQRISKIYDEKSIAEFQTKYGKLFTDSPIYSQSNQLELIADELSRLFELSLNVSTLEPQNNSFKNSFLNQNKIFTKINSLFSDDKNLKNKNRVLYDFWSGRFD</sequence>
<name>A0A9D1MYY1_9CLOT</name>
<proteinExistence type="predicted"/>
<dbReference type="Proteomes" id="UP000886748">
    <property type="component" value="Unassembled WGS sequence"/>
</dbReference>
<accession>A0A9D1MYY1</accession>
<reference evidence="1" key="2">
    <citation type="journal article" date="2021" name="PeerJ">
        <title>Extensive microbial diversity within the chicken gut microbiome revealed by metagenomics and culture.</title>
        <authorList>
            <person name="Gilroy R."/>
            <person name="Ravi A."/>
            <person name="Getino M."/>
            <person name="Pursley I."/>
            <person name="Horton D.L."/>
            <person name="Alikhan N.F."/>
            <person name="Baker D."/>
            <person name="Gharbi K."/>
            <person name="Hall N."/>
            <person name="Watson M."/>
            <person name="Adriaenssens E.M."/>
            <person name="Foster-Nyarko E."/>
            <person name="Jarju S."/>
            <person name="Secka A."/>
            <person name="Antonio M."/>
            <person name="Oren A."/>
            <person name="Chaudhuri R.R."/>
            <person name="La Ragione R."/>
            <person name="Hildebrand F."/>
            <person name="Pallen M.J."/>
        </authorList>
    </citation>
    <scope>NUCLEOTIDE SEQUENCE</scope>
    <source>
        <strain evidence="1">CHK154-7741</strain>
    </source>
</reference>
<evidence type="ECO:0000313" key="1">
    <source>
        <dbReference type="EMBL" id="HIU91762.1"/>
    </source>
</evidence>
<evidence type="ECO:0000313" key="2">
    <source>
        <dbReference type="Proteomes" id="UP000886748"/>
    </source>
</evidence>
<dbReference type="AlphaFoldDB" id="A0A9D1MYY1"/>
<protein>
    <submittedName>
        <fullName evidence="1">Uncharacterized protein</fullName>
    </submittedName>
</protein>